<dbReference type="RefSeq" id="XP_062629448.1">
    <property type="nucleotide sequence ID" value="XM_062773464.1"/>
</dbReference>
<organism evidence="5 6">
    <name type="scientific">Vanrija pseudolonga</name>
    <dbReference type="NCBI Taxonomy" id="143232"/>
    <lineage>
        <taxon>Eukaryota</taxon>
        <taxon>Fungi</taxon>
        <taxon>Dikarya</taxon>
        <taxon>Basidiomycota</taxon>
        <taxon>Agaricomycotina</taxon>
        <taxon>Tremellomycetes</taxon>
        <taxon>Trichosporonales</taxon>
        <taxon>Trichosporonaceae</taxon>
        <taxon>Vanrija</taxon>
    </lineage>
</organism>
<keyword evidence="2" id="KW-0274">FAD</keyword>
<evidence type="ECO:0000256" key="3">
    <source>
        <dbReference type="ARBA" id="ARBA00023002"/>
    </source>
</evidence>
<dbReference type="SUPFAM" id="SSF51735">
    <property type="entry name" value="NAD(P)-binding Rossmann-fold domains"/>
    <property type="match status" value="1"/>
</dbReference>
<proteinExistence type="predicted"/>
<name>A0AAF0YBH5_9TREE</name>
<dbReference type="GO" id="GO:0050660">
    <property type="term" value="F:flavin adenine dinucleotide binding"/>
    <property type="evidence" value="ECO:0007669"/>
    <property type="project" value="InterPro"/>
</dbReference>
<dbReference type="SUPFAM" id="SSF51905">
    <property type="entry name" value="FAD/NAD(P)-binding domain"/>
    <property type="match status" value="1"/>
</dbReference>
<feature type="compositionally biased region" description="Polar residues" evidence="4">
    <location>
        <begin position="1"/>
        <end position="19"/>
    </location>
</feature>
<protein>
    <submittedName>
        <fullName evidence="5">Indole-3-pyruvate monooxygenase YUCCA8</fullName>
    </submittedName>
</protein>
<dbReference type="InterPro" id="IPR036188">
    <property type="entry name" value="FAD/NAD-bd_sf"/>
</dbReference>
<sequence length="623" mass="68354">MVSEPQQQPQELPTHQSGFTPPAADKVDVPAVASSFVSAFAAAAAQPGNGERFAALFTPTGYWRDILAFTHDFRTFSAENKGQIATAAADTFPGTKAREFAVAPEPAAVLESPFPDVSWVRVHFNFRTSLGTASGVARIVYDERIAEWKAYTVYTLLEEIDGHPQRVGAQRIEGEQNLQETYDQRRERESEFKDKDPEVLILGAGHNGLATAAMLNSFGVTSLCIDKFERIGDNWRKRYASLSLHDPVYTNHMPFMPFPDNWPKFMPAGKLANWLESYAEAMECNVWLKSTLDPARTKWDAAANKWNVVVLRTKADGSVEERPMSVGHIVLATGLAGGKAKMPPPFKGQEEWAGSIVHSSKHAGGDAWTGKKALVVGACTSAHDISADLVNKGVKTTMLQRSPTFIMSIKNGLPLLDGGIFTEEGLATHTIDQADRLMDSVPKQVGKFFHQRIVRHLAEADKDILDGLKKVGFRTWPGIEGTGWLLLALHKVGGYYFTAGGSEMIAAGKIGVKPGEIASFDADKYVTFTDGSREQYDLVVFATGYTGFPATVAETFGEANAAKIKPVWGLDKDWEVCGVARDMGLPHVFSVIGNFMMARWFSRRVALQIIAQNDGKWAEPYTK</sequence>
<gene>
    <name evidence="5" type="primary">YUC8_1</name>
    <name evidence="5" type="ORF">LOC62_05G006947</name>
</gene>
<accession>A0AAF0YBH5</accession>
<dbReference type="InterPro" id="IPR020946">
    <property type="entry name" value="Flavin_mOase-like"/>
</dbReference>
<dbReference type="Pfam" id="PF00743">
    <property type="entry name" value="FMO-like"/>
    <property type="match status" value="1"/>
</dbReference>
<dbReference type="PANTHER" id="PTHR43539:SF68">
    <property type="entry name" value="FLAVIN-BINDING MONOOXYGENASE-LIKE PROTEIN (AFU_ORTHOLOGUE AFUA_4G09220)"/>
    <property type="match status" value="1"/>
</dbReference>
<evidence type="ECO:0000313" key="5">
    <source>
        <dbReference type="EMBL" id="WOO83422.1"/>
    </source>
</evidence>
<dbReference type="InterPro" id="IPR036291">
    <property type="entry name" value="NAD(P)-bd_dom_sf"/>
</dbReference>
<dbReference type="Gene3D" id="3.50.50.60">
    <property type="entry name" value="FAD/NAD(P)-binding domain"/>
    <property type="match status" value="1"/>
</dbReference>
<keyword evidence="6" id="KW-1185">Reference proteome</keyword>
<reference evidence="5" key="1">
    <citation type="submission" date="2023-10" db="EMBL/GenBank/DDBJ databases">
        <authorList>
            <person name="Noh H."/>
        </authorList>
    </citation>
    <scope>NUCLEOTIDE SEQUENCE</scope>
    <source>
        <strain evidence="5">DUCC4014</strain>
    </source>
</reference>
<keyword evidence="3" id="KW-0560">Oxidoreductase</keyword>
<dbReference type="PANTHER" id="PTHR43539">
    <property type="entry name" value="FLAVIN-BINDING MONOOXYGENASE-LIKE PROTEIN (AFU_ORTHOLOGUE AFUA_4G09220)"/>
    <property type="match status" value="1"/>
</dbReference>
<dbReference type="InterPro" id="IPR050982">
    <property type="entry name" value="Auxin_biosynth/cation_transpt"/>
</dbReference>
<keyword evidence="1" id="KW-0285">Flavoprotein</keyword>
<dbReference type="GO" id="GO:0004499">
    <property type="term" value="F:N,N-dimethylaniline monooxygenase activity"/>
    <property type="evidence" value="ECO:0007669"/>
    <property type="project" value="InterPro"/>
</dbReference>
<dbReference type="GeneID" id="87810122"/>
<feature type="region of interest" description="Disordered" evidence="4">
    <location>
        <begin position="1"/>
        <end position="24"/>
    </location>
</feature>
<evidence type="ECO:0000256" key="2">
    <source>
        <dbReference type="ARBA" id="ARBA00022827"/>
    </source>
</evidence>
<dbReference type="Proteomes" id="UP000827549">
    <property type="component" value="Chromosome 5"/>
</dbReference>
<dbReference type="EMBL" id="CP086718">
    <property type="protein sequence ID" value="WOO83422.1"/>
    <property type="molecule type" value="Genomic_DNA"/>
</dbReference>
<evidence type="ECO:0000313" key="6">
    <source>
        <dbReference type="Proteomes" id="UP000827549"/>
    </source>
</evidence>
<evidence type="ECO:0000256" key="1">
    <source>
        <dbReference type="ARBA" id="ARBA00022630"/>
    </source>
</evidence>
<dbReference type="GO" id="GO:0050661">
    <property type="term" value="F:NADP binding"/>
    <property type="evidence" value="ECO:0007669"/>
    <property type="project" value="InterPro"/>
</dbReference>
<dbReference type="AlphaFoldDB" id="A0AAF0YBH5"/>
<keyword evidence="5" id="KW-0503">Monooxygenase</keyword>
<evidence type="ECO:0000256" key="4">
    <source>
        <dbReference type="SAM" id="MobiDB-lite"/>
    </source>
</evidence>